<dbReference type="NCBIfam" id="NF041464">
    <property type="entry name" value="HelD_BACSU"/>
    <property type="match status" value="1"/>
</dbReference>
<dbReference type="GO" id="GO:0005524">
    <property type="term" value="F:ATP binding"/>
    <property type="evidence" value="ECO:0007669"/>
    <property type="project" value="UniProtKB-UniRule"/>
</dbReference>
<evidence type="ECO:0000256" key="3">
    <source>
        <dbReference type="ARBA" id="ARBA00022806"/>
    </source>
</evidence>
<sequence length="769" mass="88161">MESHEQKVEQKRVDSVIHQIAAKVKSVSMEYSKARSEMKLVQENYSANTSVNYVEVDDRIETSAELQQQRALASRLIENEQIIAGQLNVYKELQKSPYFGRIDIQDPGESEQEKLYIGTASFTDDESNFLVYDWRAPISAIYYNGTLGDVTYDTPAGKQMTSLKKKRQFLIQNGHIESMFDTNETVGDELLQHVLGQQNDETMQNIVATIQHEQNDIIRDTRSDLLVVQGVAGSGKTSAILQRIAFLLYHSRQELQADQIVLFSPNKLFSHYISDVLPSLGERNMRQVTLAEFLSQRLEGLDVESLFDRYEKDAELSLEQQALQDFKSSSAYMHQVADYCQHLAPEHFKFNHIFFDGRIFFNKAEIEKIYQDLPKLQPAERFLRTKNILIKRLKHRINQEAQSDWVAEQIDQLSDEQYHELLGSKRRYDFQEVDAETNYIARKIVTRRLRKVYDAIYNNYFLDIDSQYADFMDTVTPPEDVAPHAMADSKKRFMHDIEFHKCDLVDAAPLLYMRDILTGGGQNHAMQHLFVDEMQDYSIAQLQYLHHAFPKAQMTFLGDAEQALFKAVQSPEALLTSLRSAFHVRRPRLLKLNRSYRSTLPITTFAKALLPDGDQIEAFNRPGKLPRMVIRYDLDSGLDALIQEVADLRADNGTVAILTKNLQQAHQVYQKLHFENDDVTLMTDADLSLPKGTLVMPIYLAKGLEFDAVIAWDVSATNFPDDRFTGTLYTIATRAMHQLVLMSIGPVSPLIASEKMPDSVLEIEHELTN</sequence>
<proteinExistence type="predicted"/>
<dbReference type="PROSITE" id="PS51198">
    <property type="entry name" value="UVRD_HELICASE_ATP_BIND"/>
    <property type="match status" value="1"/>
</dbReference>
<dbReference type="RefSeq" id="WP_155432243.1">
    <property type="nucleotide sequence ID" value="NZ_WNJO01000013.1"/>
</dbReference>
<keyword evidence="2 5" id="KW-0378">Hydrolase</keyword>
<dbReference type="Gene3D" id="3.40.50.300">
    <property type="entry name" value="P-loop containing nucleotide triphosphate hydrolases"/>
    <property type="match status" value="2"/>
</dbReference>
<feature type="domain" description="UvrD-like helicase ATP-binding" evidence="6">
    <location>
        <begin position="209"/>
        <end position="599"/>
    </location>
</feature>
<reference evidence="7 8" key="1">
    <citation type="submission" date="2019-11" db="EMBL/GenBank/DDBJ databases">
        <title>Lactobacillus sp. nov. CRM56-3, isolated from fermented tea leaves.</title>
        <authorList>
            <person name="Phuengjayaem S."/>
            <person name="Tanasupawat S."/>
        </authorList>
    </citation>
    <scope>NUCLEOTIDE SEQUENCE [LARGE SCALE GENOMIC DNA]</scope>
    <source>
        <strain evidence="7 8">CRM56-3</strain>
    </source>
</reference>
<dbReference type="InterPro" id="IPR000212">
    <property type="entry name" value="DNA_helicase_UvrD/REP"/>
</dbReference>
<evidence type="ECO:0000313" key="8">
    <source>
        <dbReference type="Proteomes" id="UP000466388"/>
    </source>
</evidence>
<dbReference type="InterPro" id="IPR014016">
    <property type="entry name" value="UvrD-like_ATP-bd"/>
</dbReference>
<dbReference type="AlphaFoldDB" id="A0A7X3C444"/>
<dbReference type="SUPFAM" id="SSF52540">
    <property type="entry name" value="P-loop containing nucleoside triphosphate hydrolases"/>
    <property type="match status" value="1"/>
</dbReference>
<evidence type="ECO:0000256" key="1">
    <source>
        <dbReference type="ARBA" id="ARBA00022741"/>
    </source>
</evidence>
<evidence type="ECO:0000313" key="7">
    <source>
        <dbReference type="EMBL" id="MTV82979.1"/>
    </source>
</evidence>
<dbReference type="PANTHER" id="PTHR11070:SF17">
    <property type="entry name" value="DNA HELICASE IV"/>
    <property type="match status" value="1"/>
</dbReference>
<keyword evidence="1 5" id="KW-0547">Nucleotide-binding</keyword>
<dbReference type="GO" id="GO:0000725">
    <property type="term" value="P:recombinational repair"/>
    <property type="evidence" value="ECO:0007669"/>
    <property type="project" value="TreeGrafter"/>
</dbReference>
<comment type="caution">
    <text evidence="7">The sequence shown here is derived from an EMBL/GenBank/DDBJ whole genome shotgun (WGS) entry which is preliminary data.</text>
</comment>
<keyword evidence="4 5" id="KW-0067">ATP-binding</keyword>
<accession>A0A7X3C444</accession>
<keyword evidence="8" id="KW-1185">Reference proteome</keyword>
<dbReference type="Pfam" id="PF13245">
    <property type="entry name" value="AAA_19"/>
    <property type="match status" value="1"/>
</dbReference>
<dbReference type="GO" id="GO:0016787">
    <property type="term" value="F:hydrolase activity"/>
    <property type="evidence" value="ECO:0007669"/>
    <property type="project" value="UniProtKB-UniRule"/>
</dbReference>
<organism evidence="7 8">
    <name type="scientific">Secundilactobacillus folii</name>
    <dbReference type="NCBI Taxonomy" id="2678357"/>
    <lineage>
        <taxon>Bacteria</taxon>
        <taxon>Bacillati</taxon>
        <taxon>Bacillota</taxon>
        <taxon>Bacilli</taxon>
        <taxon>Lactobacillales</taxon>
        <taxon>Lactobacillaceae</taxon>
        <taxon>Secundilactobacillus</taxon>
    </lineage>
</organism>
<dbReference type="InterPro" id="IPR027785">
    <property type="entry name" value="UvrD-like_helicase_C"/>
</dbReference>
<evidence type="ECO:0000256" key="4">
    <source>
        <dbReference type="ARBA" id="ARBA00022840"/>
    </source>
</evidence>
<gene>
    <name evidence="7" type="ORF">GM612_10095</name>
</gene>
<keyword evidence="3 5" id="KW-0347">Helicase</keyword>
<evidence type="ECO:0000256" key="5">
    <source>
        <dbReference type="PROSITE-ProRule" id="PRU00560"/>
    </source>
</evidence>
<dbReference type="Proteomes" id="UP000466388">
    <property type="component" value="Unassembled WGS sequence"/>
</dbReference>
<feature type="binding site" evidence="5">
    <location>
        <begin position="230"/>
        <end position="237"/>
    </location>
    <ligand>
        <name>ATP</name>
        <dbReference type="ChEBI" id="CHEBI:30616"/>
    </ligand>
</feature>
<dbReference type="EMBL" id="WNJO01000013">
    <property type="protein sequence ID" value="MTV82979.1"/>
    <property type="molecule type" value="Genomic_DNA"/>
</dbReference>
<dbReference type="Pfam" id="PF13538">
    <property type="entry name" value="UvrD_C_2"/>
    <property type="match status" value="1"/>
</dbReference>
<dbReference type="GO" id="GO:0003677">
    <property type="term" value="F:DNA binding"/>
    <property type="evidence" value="ECO:0007669"/>
    <property type="project" value="InterPro"/>
</dbReference>
<dbReference type="GO" id="GO:0005829">
    <property type="term" value="C:cytosol"/>
    <property type="evidence" value="ECO:0007669"/>
    <property type="project" value="TreeGrafter"/>
</dbReference>
<protein>
    <submittedName>
        <fullName evidence="7">AAA family ATPase</fullName>
    </submittedName>
</protein>
<dbReference type="PANTHER" id="PTHR11070">
    <property type="entry name" value="UVRD / RECB / PCRA DNA HELICASE FAMILY MEMBER"/>
    <property type="match status" value="1"/>
</dbReference>
<name>A0A7X3C444_9LACO</name>
<dbReference type="GO" id="GO:0043138">
    <property type="term" value="F:3'-5' DNA helicase activity"/>
    <property type="evidence" value="ECO:0007669"/>
    <property type="project" value="TreeGrafter"/>
</dbReference>
<evidence type="ECO:0000259" key="6">
    <source>
        <dbReference type="PROSITE" id="PS51198"/>
    </source>
</evidence>
<dbReference type="InterPro" id="IPR048228">
    <property type="entry name" value="HelD_bacillota"/>
</dbReference>
<evidence type="ECO:0000256" key="2">
    <source>
        <dbReference type="ARBA" id="ARBA00022801"/>
    </source>
</evidence>
<dbReference type="InterPro" id="IPR027417">
    <property type="entry name" value="P-loop_NTPase"/>
</dbReference>